<protein>
    <submittedName>
        <fullName evidence="2">Copper chaperone PCu(A)C</fullName>
    </submittedName>
</protein>
<evidence type="ECO:0000256" key="1">
    <source>
        <dbReference type="SAM" id="SignalP"/>
    </source>
</evidence>
<proteinExistence type="predicted"/>
<dbReference type="PANTHER" id="PTHR36302">
    <property type="entry name" value="BLR7088 PROTEIN"/>
    <property type="match status" value="1"/>
</dbReference>
<feature type="signal peptide" evidence="1">
    <location>
        <begin position="1"/>
        <end position="23"/>
    </location>
</feature>
<dbReference type="RefSeq" id="WP_243011453.1">
    <property type="nucleotide sequence ID" value="NZ_JALGAR010000001.1"/>
</dbReference>
<dbReference type="AlphaFoldDB" id="A0AA41QTX9"/>
<feature type="chain" id="PRO_5041252381" evidence="1">
    <location>
        <begin position="24"/>
        <end position="181"/>
    </location>
</feature>
<dbReference type="SUPFAM" id="SSF110087">
    <property type="entry name" value="DR1885-like metal-binding protein"/>
    <property type="match status" value="1"/>
</dbReference>
<accession>A0AA41QTX9</accession>
<dbReference type="InterPro" id="IPR036182">
    <property type="entry name" value="PCuAC_sf"/>
</dbReference>
<dbReference type="InterPro" id="IPR058248">
    <property type="entry name" value="Lxx211020-like"/>
</dbReference>
<name>A0AA41QTX9_9MICO</name>
<organism evidence="2 3">
    <name type="scientific">Cryobacterium zhongshanensis</name>
    <dbReference type="NCBI Taxonomy" id="2928153"/>
    <lineage>
        <taxon>Bacteria</taxon>
        <taxon>Bacillati</taxon>
        <taxon>Actinomycetota</taxon>
        <taxon>Actinomycetes</taxon>
        <taxon>Micrococcales</taxon>
        <taxon>Microbacteriaceae</taxon>
        <taxon>Cryobacterium</taxon>
    </lineage>
</organism>
<dbReference type="Proteomes" id="UP001165341">
    <property type="component" value="Unassembled WGS sequence"/>
</dbReference>
<sequence length="181" mass="18108">MIQNTSTRAGIAGLALVAALALAGCAGTPATTPAATPSAATTEASGLSITDPWVKAADSGMSAAFGTLENAGASDVTIVSAQSAASSMLQLHETVSNAAGEMMMQQKQGGFVVPAGGSLELAPGGNHIMMMDLSNPIKAGDEAKFTLTLSDGSTIDFTAVAKDYTGANETYTGDMNMETPK</sequence>
<dbReference type="PANTHER" id="PTHR36302:SF1">
    <property type="entry name" value="COPPER CHAPERONE PCU(A)C"/>
    <property type="match status" value="1"/>
</dbReference>
<dbReference type="InterPro" id="IPR007410">
    <property type="entry name" value="LpqE-like"/>
</dbReference>
<evidence type="ECO:0000313" key="3">
    <source>
        <dbReference type="Proteomes" id="UP001165341"/>
    </source>
</evidence>
<gene>
    <name evidence="2" type="ORF">MQH31_07205</name>
</gene>
<dbReference type="Gene3D" id="2.60.40.1890">
    <property type="entry name" value="PCu(A)C copper chaperone"/>
    <property type="match status" value="1"/>
</dbReference>
<comment type="caution">
    <text evidence="2">The sequence shown here is derived from an EMBL/GenBank/DDBJ whole genome shotgun (WGS) entry which is preliminary data.</text>
</comment>
<reference evidence="2" key="1">
    <citation type="submission" date="2022-03" db="EMBL/GenBank/DDBJ databases">
        <title>Cryobacterium sp. nov. strain ZS14-85, isolated from Antarctic soil.</title>
        <authorList>
            <person name="Li J."/>
            <person name="Niu G."/>
        </authorList>
    </citation>
    <scope>NUCLEOTIDE SEQUENCE</scope>
    <source>
        <strain evidence="2">ZS14-85</strain>
    </source>
</reference>
<keyword evidence="3" id="KW-1185">Reference proteome</keyword>
<dbReference type="EMBL" id="JALGAR010000001">
    <property type="protein sequence ID" value="MCI4657596.1"/>
    <property type="molecule type" value="Genomic_DNA"/>
</dbReference>
<keyword evidence="1" id="KW-0732">Signal</keyword>
<dbReference type="Pfam" id="PF04314">
    <property type="entry name" value="PCuAC"/>
    <property type="match status" value="1"/>
</dbReference>
<evidence type="ECO:0000313" key="2">
    <source>
        <dbReference type="EMBL" id="MCI4657596.1"/>
    </source>
</evidence>